<dbReference type="EMBL" id="VUMT01000007">
    <property type="protein sequence ID" value="MSS63511.1"/>
    <property type="molecule type" value="Genomic_DNA"/>
</dbReference>
<feature type="transmembrane region" description="Helical" evidence="2">
    <location>
        <begin position="226"/>
        <end position="244"/>
    </location>
</feature>
<keyword evidence="4" id="KW-1185">Reference proteome</keyword>
<organism evidence="3 4">
    <name type="scientific">Velocimicrobium porci</name>
    <dbReference type="NCBI Taxonomy" id="2606634"/>
    <lineage>
        <taxon>Bacteria</taxon>
        <taxon>Bacillati</taxon>
        <taxon>Bacillota</taxon>
        <taxon>Clostridia</taxon>
        <taxon>Lachnospirales</taxon>
        <taxon>Lachnospiraceae</taxon>
        <taxon>Velocimicrobium</taxon>
    </lineage>
</organism>
<keyword evidence="2" id="KW-0812">Transmembrane</keyword>
<reference evidence="3 4" key="1">
    <citation type="submission" date="2019-08" db="EMBL/GenBank/DDBJ databases">
        <title>In-depth cultivation of the pig gut microbiome towards novel bacterial diversity and tailored functional studies.</title>
        <authorList>
            <person name="Wylensek D."/>
            <person name="Hitch T.C.A."/>
            <person name="Clavel T."/>
        </authorList>
    </citation>
    <scope>NUCLEOTIDE SEQUENCE [LARGE SCALE GENOMIC DNA]</scope>
    <source>
        <strain evidence="3 4">WCA-693-APC-MOT-I</strain>
    </source>
</reference>
<dbReference type="RefSeq" id="WP_154518896.1">
    <property type="nucleotide sequence ID" value="NZ_VUMT01000007.1"/>
</dbReference>
<feature type="region of interest" description="Disordered" evidence="1">
    <location>
        <begin position="22"/>
        <end position="52"/>
    </location>
</feature>
<dbReference type="AlphaFoldDB" id="A0A6L5XYI4"/>
<feature type="transmembrane region" description="Helical" evidence="2">
    <location>
        <begin position="198"/>
        <end position="220"/>
    </location>
</feature>
<name>A0A6L5XYI4_9FIRM</name>
<accession>A0A6L5XYI4</accession>
<keyword evidence="2" id="KW-0472">Membrane</keyword>
<protein>
    <submittedName>
        <fullName evidence="3">Uncharacterized protein</fullName>
    </submittedName>
</protein>
<comment type="caution">
    <text evidence="3">The sequence shown here is derived from an EMBL/GenBank/DDBJ whole genome shotgun (WGS) entry which is preliminary data.</text>
</comment>
<dbReference type="Proteomes" id="UP000482209">
    <property type="component" value="Unassembled WGS sequence"/>
</dbReference>
<proteinExistence type="predicted"/>
<evidence type="ECO:0000256" key="1">
    <source>
        <dbReference type="SAM" id="MobiDB-lite"/>
    </source>
</evidence>
<evidence type="ECO:0000313" key="4">
    <source>
        <dbReference type="Proteomes" id="UP000482209"/>
    </source>
</evidence>
<evidence type="ECO:0000256" key="2">
    <source>
        <dbReference type="SAM" id="Phobius"/>
    </source>
</evidence>
<keyword evidence="2" id="KW-1133">Transmembrane helix</keyword>
<gene>
    <name evidence="3" type="ORF">FYJ58_06415</name>
</gene>
<sequence>MRLLKLFSRRKKKKELDEASVLPVKDTMEEDGNLLQTTSGEKKESEMDMESESAYLDSKKDREDYIRNQCERMVEAAKQIDDAKVEYEAVTSYLNDMQKIDLIEPEKRKIVDDAARNIVMYTREREKYKNSDVRLTPSQRQMMERYEHDILSELKNMQNNESYQQVIKSDLRYLEGEKAMLRYEKNEIIAKQKYLKGLSVTLSVLVVILFIVLAAVAKVFEVDMRLPFLMTAVMAVGSAVYILFESNRNRVNIKLNEQKMKKAITLLNKVKIKYVNNTSCLEYGYTKFGIKNSAELESVWKEYVTLKEVERRFRTNTDKLNENNELLIAELKKEHIADADIWIYQPAALIDRKEMVEIRHRLNVRRQKLRERIEYNAKIKNQSMESLNQMVKKKPELKEEILQIFHLYQLELDGNT</sequence>
<evidence type="ECO:0000313" key="3">
    <source>
        <dbReference type="EMBL" id="MSS63511.1"/>
    </source>
</evidence>